<evidence type="ECO:0000313" key="4">
    <source>
        <dbReference type="Proteomes" id="UP000007305"/>
    </source>
</evidence>
<evidence type="ECO:0000256" key="2">
    <source>
        <dbReference type="SAM" id="Phobius"/>
    </source>
</evidence>
<feature type="compositionally biased region" description="Basic residues" evidence="1">
    <location>
        <begin position="114"/>
        <end position="139"/>
    </location>
</feature>
<feature type="compositionally biased region" description="Basic residues" evidence="1">
    <location>
        <begin position="68"/>
        <end position="77"/>
    </location>
</feature>
<feature type="compositionally biased region" description="Low complexity" evidence="1">
    <location>
        <begin position="140"/>
        <end position="151"/>
    </location>
</feature>
<feature type="compositionally biased region" description="Low complexity" evidence="1">
    <location>
        <begin position="98"/>
        <end position="107"/>
    </location>
</feature>
<evidence type="ECO:0000313" key="3">
    <source>
        <dbReference type="EnsemblPlants" id="Zm00001eb150170_P001"/>
    </source>
</evidence>
<gene>
    <name evidence="3" type="primary">LOC100283231</name>
</gene>
<evidence type="ECO:0000256" key="1">
    <source>
        <dbReference type="SAM" id="MobiDB-lite"/>
    </source>
</evidence>
<keyword evidence="2" id="KW-1133">Transmembrane helix</keyword>
<name>A0A804NBY3_MAIZE</name>
<dbReference type="InParanoid" id="A0A804NBY3"/>
<dbReference type="OrthoDB" id="1916993at2759"/>
<sequence>MEQEQAANRQPNANAVQPSPTRTHHAADADASPTGTSQSADGVHRARYFINRLNYRGLLLADPEGRRASRPAPRRRPSAAGDTRHAARPLRPPHPPRDAFAPPRADPGLLVPRARLRRHGGGARRPLRGRRRGRGRRRPAVPGAVLPAGPGLRRRRGHVLVRLPRGSMRGRPRGSARLLRGRRRLRARLGPGAAARPHRLALRARRRRPPRLPLMLSVFPARSRRCIPLPVITVPIFVLALSCAAEGSGMVIWRFRREDSSRDVTRFFELLSQICWDQLCSTFWSRAVMIGC</sequence>
<keyword evidence="4" id="KW-1185">Reference proteome</keyword>
<feature type="region of interest" description="Disordered" evidence="1">
    <location>
        <begin position="64"/>
        <end position="151"/>
    </location>
</feature>
<keyword evidence="2" id="KW-0472">Membrane</keyword>
<feature type="compositionally biased region" description="Polar residues" evidence="1">
    <location>
        <begin position="1"/>
        <end position="21"/>
    </location>
</feature>
<reference evidence="4" key="1">
    <citation type="submission" date="2015-12" db="EMBL/GenBank/DDBJ databases">
        <title>Update maize B73 reference genome by single molecule sequencing technologies.</title>
        <authorList>
            <consortium name="Maize Genome Sequencing Project"/>
            <person name="Ware D."/>
        </authorList>
    </citation>
    <scope>NUCLEOTIDE SEQUENCE [LARGE SCALE GENOMIC DNA]</scope>
    <source>
        <strain evidence="4">cv. B73</strain>
    </source>
</reference>
<dbReference type="Proteomes" id="UP000007305">
    <property type="component" value="Chromosome 3"/>
</dbReference>
<accession>A0A804NBY3</accession>
<keyword evidence="2" id="KW-0812">Transmembrane</keyword>
<protein>
    <submittedName>
        <fullName evidence="3">Uncharacterized protein</fullName>
    </submittedName>
</protein>
<feature type="transmembrane region" description="Helical" evidence="2">
    <location>
        <begin position="232"/>
        <end position="253"/>
    </location>
</feature>
<feature type="region of interest" description="Disordered" evidence="1">
    <location>
        <begin position="1"/>
        <end position="43"/>
    </location>
</feature>
<dbReference type="EnsemblPlants" id="Zm00001eb150170_T001">
    <property type="protein sequence ID" value="Zm00001eb150170_P001"/>
    <property type="gene ID" value="Zm00001eb150170"/>
</dbReference>
<reference evidence="3" key="3">
    <citation type="submission" date="2021-05" db="UniProtKB">
        <authorList>
            <consortium name="EnsemblPlants"/>
        </authorList>
    </citation>
    <scope>IDENTIFICATION</scope>
    <source>
        <strain evidence="3">cv. B73</strain>
    </source>
</reference>
<reference evidence="3" key="2">
    <citation type="submission" date="2019-07" db="EMBL/GenBank/DDBJ databases">
        <authorList>
            <person name="Seetharam A."/>
            <person name="Woodhouse M."/>
            <person name="Cannon E."/>
        </authorList>
    </citation>
    <scope>NUCLEOTIDE SEQUENCE [LARGE SCALE GENOMIC DNA]</scope>
    <source>
        <strain evidence="3">cv. B73</strain>
    </source>
</reference>
<dbReference type="Gramene" id="Zm00001eb150170_T001">
    <property type="protein sequence ID" value="Zm00001eb150170_P001"/>
    <property type="gene ID" value="Zm00001eb150170"/>
</dbReference>
<dbReference type="AlphaFoldDB" id="A0A804NBY3"/>
<organism evidence="3 4">
    <name type="scientific">Zea mays</name>
    <name type="common">Maize</name>
    <dbReference type="NCBI Taxonomy" id="4577"/>
    <lineage>
        <taxon>Eukaryota</taxon>
        <taxon>Viridiplantae</taxon>
        <taxon>Streptophyta</taxon>
        <taxon>Embryophyta</taxon>
        <taxon>Tracheophyta</taxon>
        <taxon>Spermatophyta</taxon>
        <taxon>Magnoliopsida</taxon>
        <taxon>Liliopsida</taxon>
        <taxon>Poales</taxon>
        <taxon>Poaceae</taxon>
        <taxon>PACMAD clade</taxon>
        <taxon>Panicoideae</taxon>
        <taxon>Andropogonodae</taxon>
        <taxon>Andropogoneae</taxon>
        <taxon>Tripsacinae</taxon>
        <taxon>Zea</taxon>
    </lineage>
</organism>
<proteinExistence type="predicted"/>